<evidence type="ECO:0000256" key="1">
    <source>
        <dbReference type="ARBA" id="ARBA00009437"/>
    </source>
</evidence>
<reference evidence="6 7" key="1">
    <citation type="submission" date="2015-12" db="EMBL/GenBank/DDBJ databases">
        <title>Genome sequence of the marine Rhodobacteraceae strain O3.65, Candidatus Tritonibacter horizontis.</title>
        <authorList>
            <person name="Poehlein A."/>
            <person name="Giebel H.A."/>
            <person name="Voget S."/>
            <person name="Brinkhoff T."/>
        </authorList>
    </citation>
    <scope>NUCLEOTIDE SEQUENCE [LARGE SCALE GENOMIC DNA]</scope>
    <source>
        <strain evidence="6 7">O3.65</strain>
    </source>
</reference>
<dbReference type="RefSeq" id="WP_068240862.1">
    <property type="nucleotide sequence ID" value="NZ_LPUY01000025.1"/>
</dbReference>
<dbReference type="AlphaFoldDB" id="A0A132C0Y5"/>
<dbReference type="GO" id="GO:0003700">
    <property type="term" value="F:DNA-binding transcription factor activity"/>
    <property type="evidence" value="ECO:0007669"/>
    <property type="project" value="InterPro"/>
</dbReference>
<keyword evidence="2" id="KW-0805">Transcription regulation</keyword>
<dbReference type="PANTHER" id="PTHR30537:SF5">
    <property type="entry name" value="HTH-TYPE TRANSCRIPTIONAL ACTIVATOR TTDR-RELATED"/>
    <property type="match status" value="1"/>
</dbReference>
<accession>A0A132C0Y5</accession>
<evidence type="ECO:0000259" key="5">
    <source>
        <dbReference type="PROSITE" id="PS50931"/>
    </source>
</evidence>
<dbReference type="FunFam" id="1.10.10.10:FF:000001">
    <property type="entry name" value="LysR family transcriptional regulator"/>
    <property type="match status" value="1"/>
</dbReference>
<evidence type="ECO:0000256" key="3">
    <source>
        <dbReference type="ARBA" id="ARBA00023125"/>
    </source>
</evidence>
<dbReference type="PATRIC" id="fig|1768241.3.peg.996"/>
<dbReference type="Gene3D" id="3.40.190.290">
    <property type="match status" value="1"/>
</dbReference>
<dbReference type="GO" id="GO:0003677">
    <property type="term" value="F:DNA binding"/>
    <property type="evidence" value="ECO:0007669"/>
    <property type="project" value="UniProtKB-KW"/>
</dbReference>
<dbReference type="Pfam" id="PF00126">
    <property type="entry name" value="HTH_1"/>
    <property type="match status" value="1"/>
</dbReference>
<gene>
    <name evidence="6" type="primary">dmlR_3</name>
    <name evidence="6" type="ORF">TRIHO_09590</name>
</gene>
<proteinExistence type="inferred from homology"/>
<dbReference type="PRINTS" id="PR00039">
    <property type="entry name" value="HTHLYSR"/>
</dbReference>
<dbReference type="SUPFAM" id="SSF53850">
    <property type="entry name" value="Periplasmic binding protein-like II"/>
    <property type="match status" value="1"/>
</dbReference>
<evidence type="ECO:0000256" key="4">
    <source>
        <dbReference type="ARBA" id="ARBA00023163"/>
    </source>
</evidence>
<dbReference type="InterPro" id="IPR036390">
    <property type="entry name" value="WH_DNA-bd_sf"/>
</dbReference>
<dbReference type="SUPFAM" id="SSF46785">
    <property type="entry name" value="Winged helix' DNA-binding domain"/>
    <property type="match status" value="1"/>
</dbReference>
<dbReference type="Gene3D" id="1.10.10.10">
    <property type="entry name" value="Winged helix-like DNA-binding domain superfamily/Winged helix DNA-binding domain"/>
    <property type="match status" value="1"/>
</dbReference>
<dbReference type="Proteomes" id="UP000068382">
    <property type="component" value="Unassembled WGS sequence"/>
</dbReference>
<dbReference type="CDD" id="cd08422">
    <property type="entry name" value="PBP2_CrgA_like"/>
    <property type="match status" value="1"/>
</dbReference>
<dbReference type="InterPro" id="IPR000847">
    <property type="entry name" value="LysR_HTH_N"/>
</dbReference>
<evidence type="ECO:0000313" key="6">
    <source>
        <dbReference type="EMBL" id="KUP94223.1"/>
    </source>
</evidence>
<dbReference type="InterPro" id="IPR005119">
    <property type="entry name" value="LysR_subst-bd"/>
</dbReference>
<dbReference type="InterPro" id="IPR058163">
    <property type="entry name" value="LysR-type_TF_proteobact-type"/>
</dbReference>
<dbReference type="PROSITE" id="PS50931">
    <property type="entry name" value="HTH_LYSR"/>
    <property type="match status" value="1"/>
</dbReference>
<organism evidence="6 7">
    <name type="scientific">Tritonibacter horizontis</name>
    <dbReference type="NCBI Taxonomy" id="1768241"/>
    <lineage>
        <taxon>Bacteria</taxon>
        <taxon>Pseudomonadati</taxon>
        <taxon>Pseudomonadota</taxon>
        <taxon>Alphaproteobacteria</taxon>
        <taxon>Rhodobacterales</taxon>
        <taxon>Paracoccaceae</taxon>
        <taxon>Tritonibacter</taxon>
    </lineage>
</organism>
<keyword evidence="7" id="KW-1185">Reference proteome</keyword>
<dbReference type="OrthoDB" id="9813056at2"/>
<protein>
    <submittedName>
        <fullName evidence="6">HTH-type transcriptional regulator DmlR</fullName>
    </submittedName>
</protein>
<keyword evidence="4" id="KW-0804">Transcription</keyword>
<dbReference type="InterPro" id="IPR036388">
    <property type="entry name" value="WH-like_DNA-bd_sf"/>
</dbReference>
<comment type="caution">
    <text evidence="6">The sequence shown here is derived from an EMBL/GenBank/DDBJ whole genome shotgun (WGS) entry which is preliminary data.</text>
</comment>
<name>A0A132C0Y5_9RHOB</name>
<evidence type="ECO:0000313" key="7">
    <source>
        <dbReference type="Proteomes" id="UP000068382"/>
    </source>
</evidence>
<comment type="similarity">
    <text evidence="1">Belongs to the LysR transcriptional regulatory family.</text>
</comment>
<dbReference type="EMBL" id="LPUY01000025">
    <property type="protein sequence ID" value="KUP94223.1"/>
    <property type="molecule type" value="Genomic_DNA"/>
</dbReference>
<evidence type="ECO:0000256" key="2">
    <source>
        <dbReference type="ARBA" id="ARBA00023015"/>
    </source>
</evidence>
<keyword evidence="3" id="KW-0238">DNA-binding</keyword>
<dbReference type="Pfam" id="PF03466">
    <property type="entry name" value="LysR_substrate"/>
    <property type="match status" value="1"/>
</dbReference>
<dbReference type="PANTHER" id="PTHR30537">
    <property type="entry name" value="HTH-TYPE TRANSCRIPTIONAL REGULATOR"/>
    <property type="match status" value="1"/>
</dbReference>
<sequence length="296" mass="32295">MDFQLLRAALLVARAGSFAAAARQLGVDPSSMSRQVAALEEALGILIFERTTRRLDPTEAGRLYLDRAASALDAMDEAADVARDVMSEPSGLLRVTTSVAFGERWLIPRVGSFHAAYPRIELDLILTDAVADLAGEGIDVALRLGPRPETGAMVAAKLFDTPYRVVASPDYLARAGWPESPAELARHDGLMFRLPAFRNPWHFRSARGEETVDAVPRRALTISNALALRRAALTGMGVALMADWTIADDLKSGELLNLFPNYEVSAGQFDSAAWIVYLSKAYVPMRLRAFIDHLKA</sequence>
<feature type="domain" description="HTH lysR-type" evidence="5">
    <location>
        <begin position="1"/>
        <end position="58"/>
    </location>
</feature>